<protein>
    <recommendedName>
        <fullName evidence="3">Abortive phage infection protein</fullName>
    </recommendedName>
</protein>
<evidence type="ECO:0000313" key="1">
    <source>
        <dbReference type="EMBL" id="AST91455.1"/>
    </source>
</evidence>
<name>A0A223KPL1_9BACI</name>
<proteinExistence type="predicted"/>
<accession>A0A223KPL1</accession>
<dbReference type="EMBL" id="CP018866">
    <property type="protein sequence ID" value="AST91455.1"/>
    <property type="molecule type" value="Genomic_DNA"/>
</dbReference>
<evidence type="ECO:0008006" key="3">
    <source>
        <dbReference type="Google" id="ProtNLM"/>
    </source>
</evidence>
<dbReference type="AlphaFoldDB" id="A0A223KPL1"/>
<evidence type="ECO:0000313" key="2">
    <source>
        <dbReference type="Proteomes" id="UP000215224"/>
    </source>
</evidence>
<dbReference type="Proteomes" id="UP000215224">
    <property type="component" value="Chromosome"/>
</dbReference>
<gene>
    <name evidence="1" type="ORF">BC6307_09265</name>
</gene>
<dbReference type="STRING" id="1314751.GCA_001591425_00866"/>
<dbReference type="RefSeq" id="WP_066412594.1">
    <property type="nucleotide sequence ID" value="NZ_CP018866.1"/>
</dbReference>
<reference evidence="1 2" key="1">
    <citation type="submission" date="2016-12" db="EMBL/GenBank/DDBJ databases">
        <title>The whole genome sequencing and assembly of Bacillus cohnii DSM 6307T strain.</title>
        <authorList>
            <person name="Lee Y.-J."/>
            <person name="Yi H."/>
            <person name="Bahn Y.-S."/>
            <person name="Kim J.F."/>
            <person name="Lee D.-W."/>
        </authorList>
    </citation>
    <scope>NUCLEOTIDE SEQUENCE [LARGE SCALE GENOMIC DNA]</scope>
    <source>
        <strain evidence="1 2">DSM 6307</strain>
    </source>
</reference>
<dbReference type="KEGG" id="bcoh:BC6307_09265"/>
<keyword evidence="2" id="KW-1185">Reference proteome</keyword>
<organism evidence="1 2">
    <name type="scientific">Sutcliffiella cohnii</name>
    <dbReference type="NCBI Taxonomy" id="33932"/>
    <lineage>
        <taxon>Bacteria</taxon>
        <taxon>Bacillati</taxon>
        <taxon>Bacillota</taxon>
        <taxon>Bacilli</taxon>
        <taxon>Bacillales</taxon>
        <taxon>Bacillaceae</taxon>
        <taxon>Sutcliffiella</taxon>
    </lineage>
</organism>
<sequence length="64" mass="7884">MNEQFVTEILDKLRSRELHEYMITKENFMDFRRVLVAQEDFKQFRGIAKHNGEILYKYEDEPRS</sequence>